<dbReference type="RefSeq" id="WP_020865211.1">
    <property type="nucleotide sequence ID" value="NC_022785.1"/>
</dbReference>
<reference evidence="1 2" key="1">
    <citation type="journal article" date="2018" name="J. Biol. Chem.">
        <title>Discovery of the actinoplanic acid pathway in Streptomyces rapamycinicus reveals a genetically conserved synergism with rapamycin.</title>
        <authorList>
            <person name="Mrak P."/>
            <person name="Krastel P."/>
            <person name="Pivk Lukancic P."/>
            <person name="Tao J."/>
            <person name="Pistorius D."/>
            <person name="Moore C.M."/>
        </authorList>
    </citation>
    <scope>NUCLEOTIDE SEQUENCE [LARGE SCALE GENOMIC DNA]</scope>
    <source>
        <strain evidence="1 2">NRRL 5491</strain>
    </source>
</reference>
<sequence length="88" mass="9282">MTLLVTPQTEVASDAALVATGRPLFLVAPEPLQQVAERLLAAWDAIRAETSSLALADARPVVAGILSKREALPSQWLALVTTRPVAPV</sequence>
<protein>
    <submittedName>
        <fullName evidence="1">Uncharacterized protein</fullName>
    </submittedName>
</protein>
<comment type="caution">
    <text evidence="1">The sequence shown here is derived from an EMBL/GenBank/DDBJ whole genome shotgun (WGS) entry which is preliminary data.</text>
</comment>
<dbReference type="HOGENOM" id="CLU_2467737_0_0_11"/>
<name>A0A0A0NBJ5_STRRN</name>
<dbReference type="EMBL" id="QYCY01000002">
    <property type="protein sequence ID" value="RLV76104.1"/>
    <property type="molecule type" value="Genomic_DNA"/>
</dbReference>
<organism evidence="1 2">
    <name type="scientific">Streptomyces rapamycinicus (strain ATCC 29253 / DSM 41530 / NRRL 5491 / AYB-994)</name>
    <name type="common">Streptomyces hygroscopicus (strain ATCC 29253)</name>
    <dbReference type="NCBI Taxonomy" id="1343740"/>
    <lineage>
        <taxon>Bacteria</taxon>
        <taxon>Bacillati</taxon>
        <taxon>Actinomycetota</taxon>
        <taxon>Actinomycetes</taxon>
        <taxon>Kitasatosporales</taxon>
        <taxon>Streptomycetaceae</taxon>
        <taxon>Streptomyces</taxon>
        <taxon>Streptomyces violaceusniger group</taxon>
    </lineage>
</organism>
<dbReference type="KEGG" id="src:M271_00890"/>
<accession>A0A0A0NBJ5</accession>
<evidence type="ECO:0000313" key="1">
    <source>
        <dbReference type="EMBL" id="RLV76104.1"/>
    </source>
</evidence>
<gene>
    <name evidence="1" type="ORF">D3C57_142800</name>
</gene>
<dbReference type="AlphaFoldDB" id="A0A0A0NBJ5"/>
<dbReference type="Proteomes" id="UP000281594">
    <property type="component" value="Unassembled WGS sequence"/>
</dbReference>
<evidence type="ECO:0000313" key="2">
    <source>
        <dbReference type="Proteomes" id="UP000281594"/>
    </source>
</evidence>
<proteinExistence type="predicted"/>